<comment type="caution">
    <text evidence="5">The sequence shown here is derived from an EMBL/GenBank/DDBJ whole genome shotgun (WGS) entry which is preliminary data.</text>
</comment>
<evidence type="ECO:0000313" key="6">
    <source>
        <dbReference type="Proteomes" id="UP001168620"/>
    </source>
</evidence>
<dbReference type="Pfam" id="PF00440">
    <property type="entry name" value="TetR_N"/>
    <property type="match status" value="1"/>
</dbReference>
<dbReference type="PANTHER" id="PTHR30055">
    <property type="entry name" value="HTH-TYPE TRANSCRIPTIONAL REGULATOR RUTR"/>
    <property type="match status" value="1"/>
</dbReference>
<evidence type="ECO:0000259" key="4">
    <source>
        <dbReference type="PROSITE" id="PS50977"/>
    </source>
</evidence>
<dbReference type="InterPro" id="IPR009057">
    <property type="entry name" value="Homeodomain-like_sf"/>
</dbReference>
<accession>A0ABT8FBR6</accession>
<dbReference type="PROSITE" id="PS50977">
    <property type="entry name" value="HTH_TETR_2"/>
    <property type="match status" value="1"/>
</dbReference>
<feature type="compositionally biased region" description="Basic and acidic residues" evidence="3">
    <location>
        <begin position="9"/>
        <end position="21"/>
    </location>
</feature>
<evidence type="ECO:0000256" key="2">
    <source>
        <dbReference type="PROSITE-ProRule" id="PRU00335"/>
    </source>
</evidence>
<evidence type="ECO:0000313" key="5">
    <source>
        <dbReference type="EMBL" id="MDN4172132.1"/>
    </source>
</evidence>
<feature type="region of interest" description="Disordered" evidence="3">
    <location>
        <begin position="1"/>
        <end position="21"/>
    </location>
</feature>
<dbReference type="Proteomes" id="UP001168620">
    <property type="component" value="Unassembled WGS sequence"/>
</dbReference>
<keyword evidence="1 2" id="KW-0238">DNA-binding</keyword>
<dbReference type="SUPFAM" id="SSF46689">
    <property type="entry name" value="Homeodomain-like"/>
    <property type="match status" value="1"/>
</dbReference>
<organism evidence="5 6">
    <name type="scientific">Nocardioides oceani</name>
    <dbReference type="NCBI Taxonomy" id="3058369"/>
    <lineage>
        <taxon>Bacteria</taxon>
        <taxon>Bacillati</taxon>
        <taxon>Actinomycetota</taxon>
        <taxon>Actinomycetes</taxon>
        <taxon>Propionibacteriales</taxon>
        <taxon>Nocardioidaceae</taxon>
        <taxon>Nocardioides</taxon>
    </lineage>
</organism>
<dbReference type="EMBL" id="JAUHJQ010000001">
    <property type="protein sequence ID" value="MDN4172132.1"/>
    <property type="molecule type" value="Genomic_DNA"/>
</dbReference>
<dbReference type="InterPro" id="IPR050109">
    <property type="entry name" value="HTH-type_TetR-like_transc_reg"/>
</dbReference>
<feature type="domain" description="HTH tetR-type" evidence="4">
    <location>
        <begin position="16"/>
        <end position="76"/>
    </location>
</feature>
<dbReference type="Gene3D" id="1.10.357.10">
    <property type="entry name" value="Tetracycline Repressor, domain 2"/>
    <property type="match status" value="1"/>
</dbReference>
<keyword evidence="6" id="KW-1185">Reference proteome</keyword>
<name>A0ABT8FBR6_9ACTN</name>
<feature type="DNA-binding region" description="H-T-H motif" evidence="2">
    <location>
        <begin position="39"/>
        <end position="58"/>
    </location>
</feature>
<protein>
    <submittedName>
        <fullName evidence="5">TetR family transcriptional regulator</fullName>
    </submittedName>
</protein>
<evidence type="ECO:0000256" key="3">
    <source>
        <dbReference type="SAM" id="MobiDB-lite"/>
    </source>
</evidence>
<reference evidence="5" key="1">
    <citation type="submission" date="2023-06" db="EMBL/GenBank/DDBJ databases">
        <title>Draft genome sequence of Nocardioides sp. SOB77.</title>
        <authorList>
            <person name="Zhang G."/>
        </authorList>
    </citation>
    <scope>NUCLEOTIDE SEQUENCE</scope>
    <source>
        <strain evidence="5">SOB77</strain>
    </source>
</reference>
<dbReference type="RefSeq" id="WP_300951046.1">
    <property type="nucleotide sequence ID" value="NZ_JAUHJQ010000001.1"/>
</dbReference>
<evidence type="ECO:0000256" key="1">
    <source>
        <dbReference type="ARBA" id="ARBA00023125"/>
    </source>
</evidence>
<dbReference type="InterPro" id="IPR001647">
    <property type="entry name" value="HTH_TetR"/>
</dbReference>
<gene>
    <name evidence="5" type="ORF">QWY28_04185</name>
</gene>
<proteinExistence type="predicted"/>
<dbReference type="PANTHER" id="PTHR30055:SF226">
    <property type="entry name" value="HTH-TYPE TRANSCRIPTIONAL REGULATOR PKSA"/>
    <property type="match status" value="1"/>
</dbReference>
<sequence length="197" mass="21904">MSGSATQLSRRDAKRRDTEDRISDCAQRLVEEHGLDGFTMEDLAAASDVSRRTLFNYFPSKLDAVLGNVPSIPGEVREEFVRGGPHGDLVDDLTVLARVILADTDVQRDRVHRLQHILTTTPRLLMTVHGRFEEVCTDIAGLVARRDPELSGMRARLLVRLLVTVFDSVMAAYVAGDDRPLADLFDEHLAAARRLLA</sequence>